<reference evidence="9 10" key="1">
    <citation type="submission" date="2019-01" db="EMBL/GenBank/DDBJ databases">
        <title>Lactibacter flavus gen. nov., sp. nov., a novel bacterium of the family Propionibacteriaceae isolated from raw milk and dairy products.</title>
        <authorList>
            <person name="Huptas C."/>
            <person name="Wenning M."/>
            <person name="Breitenwieser F."/>
            <person name="Doll E."/>
            <person name="Von Neubeck M."/>
            <person name="Busse H.-J."/>
            <person name="Scherer S."/>
        </authorList>
    </citation>
    <scope>NUCLEOTIDE SEQUENCE [LARGE SCALE GENOMIC DNA]</scope>
    <source>
        <strain evidence="9 10">KCTC 33808</strain>
    </source>
</reference>
<dbReference type="InterPro" id="IPR024904">
    <property type="entry name" value="OTCase_ArgI"/>
</dbReference>
<feature type="domain" description="Aspartate/ornithine carbamoyltransferase Asp/Orn-binding" evidence="7">
    <location>
        <begin position="163"/>
        <end position="334"/>
    </location>
</feature>
<dbReference type="GO" id="GO:0016597">
    <property type="term" value="F:amino acid binding"/>
    <property type="evidence" value="ECO:0007669"/>
    <property type="project" value="InterPro"/>
</dbReference>
<dbReference type="EC" id="2.1.3.3" evidence="3 6"/>
<comment type="function">
    <text evidence="1">Reversibly catalyzes the transfer of the carbamoyl group from carbamoyl phosphate (CP) to the N(epsilon) atom of ornithine (ORN) to produce L-citrulline.</text>
</comment>
<dbReference type="GO" id="GO:0042450">
    <property type="term" value="P:L-arginine biosynthetic process via ornithine"/>
    <property type="evidence" value="ECO:0007669"/>
    <property type="project" value="UniProtKB-UniRule"/>
</dbReference>
<keyword evidence="4 6" id="KW-0808">Transferase</keyword>
<dbReference type="PRINTS" id="PR00100">
    <property type="entry name" value="AOTCASE"/>
</dbReference>
<dbReference type="SUPFAM" id="SSF53671">
    <property type="entry name" value="Aspartate/ornithine carbamoyltransferase"/>
    <property type="match status" value="1"/>
</dbReference>
<proteinExistence type="inferred from homology"/>
<dbReference type="Pfam" id="PF02729">
    <property type="entry name" value="OTCace_N"/>
    <property type="match status" value="1"/>
</dbReference>
<dbReference type="OrthoDB" id="9802587at2"/>
<dbReference type="InterPro" id="IPR002292">
    <property type="entry name" value="Orn/put_carbamltrans"/>
</dbReference>
<dbReference type="NCBIfam" id="TIGR00658">
    <property type="entry name" value="orni_carb_tr"/>
    <property type="match status" value="1"/>
</dbReference>
<dbReference type="HAMAP" id="MF_01109">
    <property type="entry name" value="OTCase"/>
    <property type="match status" value="1"/>
</dbReference>
<keyword evidence="6" id="KW-0963">Cytoplasm</keyword>
<dbReference type="AlphaFoldDB" id="A0A4Q9KFN2"/>
<feature type="binding site" evidence="6">
    <location>
        <begin position="142"/>
        <end position="145"/>
    </location>
    <ligand>
        <name>carbamoyl phosphate</name>
        <dbReference type="ChEBI" id="CHEBI:58228"/>
    </ligand>
</feature>
<feature type="binding site" evidence="6">
    <location>
        <position position="115"/>
    </location>
    <ligand>
        <name>carbamoyl phosphate</name>
        <dbReference type="ChEBI" id="CHEBI:58228"/>
    </ligand>
</feature>
<accession>A0A4Q9KFN2</accession>
<dbReference type="InterPro" id="IPR006132">
    <property type="entry name" value="Asp/Orn_carbamoyltranf_P-bd"/>
</dbReference>
<comment type="similarity">
    <text evidence="2 6">Belongs to the aspartate/ornithine carbamoyltransferase superfamily. OTCase family.</text>
</comment>
<dbReference type="InterPro" id="IPR006130">
    <property type="entry name" value="Asp/Orn_carbamoylTrfase"/>
</dbReference>
<dbReference type="GO" id="GO:0004585">
    <property type="term" value="F:ornithine carbamoyltransferase activity"/>
    <property type="evidence" value="ECO:0007669"/>
    <property type="project" value="UniProtKB-UniRule"/>
</dbReference>
<dbReference type="PROSITE" id="PS00097">
    <property type="entry name" value="CARBAMOYLTRANSFERASE"/>
    <property type="match status" value="1"/>
</dbReference>
<gene>
    <name evidence="9" type="primary">argF</name>
    <name evidence="9" type="ORF">ET989_05820</name>
</gene>
<dbReference type="GO" id="GO:0005737">
    <property type="term" value="C:cytoplasm"/>
    <property type="evidence" value="ECO:0007669"/>
    <property type="project" value="UniProtKB-SubCell"/>
</dbReference>
<dbReference type="PANTHER" id="PTHR45753">
    <property type="entry name" value="ORNITHINE CARBAMOYLTRANSFERASE, MITOCHONDRIAL"/>
    <property type="match status" value="1"/>
</dbReference>
<sequence length="337" mass="36948">MFRKGQGVVGELTGRDFLKEVDFSPDEWAHLVSLAGELKAARRQGREERRLEGLNFALIFEKGSTRTRAAFEVAARHQGAHTTYLDPTGSHIGSKESAADTGRVLSRMYDGIEFRGAKQDTIETLADFSPVPVWNGLTDEWHPTQSLCDAFTMVEASGRPASELSFAYLGDARFNMGNSLMTMGAMMGMDVRMISPAAFAPQADLVAGAKDIARETGGRITISEDIADVRGVDFVHTDVWVSMGEPKGVWAERCRVLAPYRVTAQVMELAGPGAKFMHCLPAFHDLETSTARLVHDITGMRELEVSDEVFESEASIVFEQAENRLHTIKAVLVATCS</sequence>
<dbReference type="PRINTS" id="PR00102">
    <property type="entry name" value="OTCASE"/>
</dbReference>
<name>A0A4Q9KFN2_9ACTN</name>
<evidence type="ECO:0000313" key="9">
    <source>
        <dbReference type="EMBL" id="TBT85963.1"/>
    </source>
</evidence>
<feature type="binding site" evidence="6">
    <location>
        <position position="238"/>
    </location>
    <ligand>
        <name>L-ornithine</name>
        <dbReference type="ChEBI" id="CHEBI:46911"/>
    </ligand>
</feature>
<comment type="caution">
    <text evidence="9">The sequence shown here is derived from an EMBL/GenBank/DDBJ whole genome shotgun (WGS) entry which is preliminary data.</text>
</comment>
<evidence type="ECO:0000256" key="1">
    <source>
        <dbReference type="ARBA" id="ARBA00003822"/>
    </source>
</evidence>
<dbReference type="PANTHER" id="PTHR45753:SF2">
    <property type="entry name" value="ORNITHINE CARBAMOYLTRANSFERASE"/>
    <property type="match status" value="1"/>
</dbReference>
<evidence type="ECO:0000259" key="8">
    <source>
        <dbReference type="Pfam" id="PF02729"/>
    </source>
</evidence>
<evidence type="ECO:0000256" key="5">
    <source>
        <dbReference type="ARBA" id="ARBA00048772"/>
    </source>
</evidence>
<comment type="subcellular location">
    <subcellularLocation>
        <location evidence="6">Cytoplasm</location>
    </subcellularLocation>
</comment>
<dbReference type="EMBL" id="SDMQ01000004">
    <property type="protein sequence ID" value="TBT85963.1"/>
    <property type="molecule type" value="Genomic_DNA"/>
</dbReference>
<organism evidence="9 10">
    <name type="scientific">Propioniciclava sinopodophylli</name>
    <dbReference type="NCBI Taxonomy" id="1837344"/>
    <lineage>
        <taxon>Bacteria</taxon>
        <taxon>Bacillati</taxon>
        <taxon>Actinomycetota</taxon>
        <taxon>Actinomycetes</taxon>
        <taxon>Propionibacteriales</taxon>
        <taxon>Propionibacteriaceae</taxon>
        <taxon>Propioniciclava</taxon>
    </lineage>
</organism>
<protein>
    <recommendedName>
        <fullName evidence="3 6">Ornithine carbamoyltransferase</fullName>
        <shortName evidence="6">OTCase</shortName>
        <ecNumber evidence="3 6">2.1.3.3</ecNumber>
    </recommendedName>
</protein>
<feature type="binding site" evidence="6">
    <location>
        <position position="175"/>
    </location>
    <ligand>
        <name>L-ornithine</name>
        <dbReference type="ChEBI" id="CHEBI:46911"/>
    </ligand>
</feature>
<comment type="caution">
    <text evidence="6">Lacks conserved residue(s) required for the propagation of feature annotation.</text>
</comment>
<dbReference type="InterPro" id="IPR036901">
    <property type="entry name" value="Asp/Orn_carbamoylTrfase_sf"/>
</dbReference>
<evidence type="ECO:0000313" key="10">
    <source>
        <dbReference type="Proteomes" id="UP000292373"/>
    </source>
</evidence>
<comment type="catalytic activity">
    <reaction evidence="5 6">
        <text>carbamoyl phosphate + L-ornithine = L-citrulline + phosphate + H(+)</text>
        <dbReference type="Rhea" id="RHEA:19513"/>
        <dbReference type="ChEBI" id="CHEBI:15378"/>
        <dbReference type="ChEBI" id="CHEBI:43474"/>
        <dbReference type="ChEBI" id="CHEBI:46911"/>
        <dbReference type="ChEBI" id="CHEBI:57743"/>
        <dbReference type="ChEBI" id="CHEBI:58228"/>
        <dbReference type="EC" id="2.1.3.3"/>
    </reaction>
</comment>
<evidence type="ECO:0000256" key="4">
    <source>
        <dbReference type="ARBA" id="ARBA00022679"/>
    </source>
</evidence>
<feature type="binding site" evidence="6">
    <location>
        <begin position="279"/>
        <end position="280"/>
    </location>
    <ligand>
        <name>carbamoyl phosphate</name>
        <dbReference type="ChEBI" id="CHEBI:58228"/>
    </ligand>
</feature>
<evidence type="ECO:0000256" key="6">
    <source>
        <dbReference type="HAMAP-Rule" id="MF_01109"/>
    </source>
</evidence>
<evidence type="ECO:0000259" key="7">
    <source>
        <dbReference type="Pfam" id="PF00185"/>
    </source>
</evidence>
<dbReference type="Pfam" id="PF00185">
    <property type="entry name" value="OTCace"/>
    <property type="match status" value="1"/>
</dbReference>
<keyword evidence="10" id="KW-1185">Reference proteome</keyword>
<feature type="binding site" evidence="6">
    <location>
        <position position="324"/>
    </location>
    <ligand>
        <name>carbamoyl phosphate</name>
        <dbReference type="ChEBI" id="CHEBI:58228"/>
    </ligand>
</feature>
<evidence type="ECO:0000256" key="3">
    <source>
        <dbReference type="ARBA" id="ARBA00013007"/>
    </source>
</evidence>
<feature type="binding site" evidence="6">
    <location>
        <begin position="242"/>
        <end position="243"/>
    </location>
    <ligand>
        <name>L-ornithine</name>
        <dbReference type="ChEBI" id="CHEBI:46911"/>
    </ligand>
</feature>
<feature type="domain" description="Aspartate/ornithine carbamoyltransferase carbamoyl-P binding" evidence="8">
    <location>
        <begin position="15"/>
        <end position="155"/>
    </location>
</feature>
<dbReference type="Gene3D" id="3.40.50.1370">
    <property type="entry name" value="Aspartate/ornithine carbamoyltransferase"/>
    <property type="match status" value="2"/>
</dbReference>
<dbReference type="GO" id="GO:0019240">
    <property type="term" value="P:citrulline biosynthetic process"/>
    <property type="evidence" value="ECO:0007669"/>
    <property type="project" value="TreeGrafter"/>
</dbReference>
<dbReference type="Proteomes" id="UP000292373">
    <property type="component" value="Unassembled WGS sequence"/>
</dbReference>
<evidence type="ECO:0000256" key="2">
    <source>
        <dbReference type="ARBA" id="ARBA00007805"/>
    </source>
</evidence>
<dbReference type="InterPro" id="IPR006131">
    <property type="entry name" value="Asp_carbamoyltransf_Asp/Orn-bd"/>
</dbReference>
<feature type="binding site" evidence="6">
    <location>
        <begin position="64"/>
        <end position="67"/>
    </location>
    <ligand>
        <name>carbamoyl phosphate</name>
        <dbReference type="ChEBI" id="CHEBI:58228"/>
    </ligand>
</feature>